<reference evidence="1 2" key="1">
    <citation type="journal article" date="2012" name="Genome Biol. Evol.">
        <title>Genome Sequence of the Mesophilic Thermotogales Bacterium Mesotoga prima MesG1.Ag.4.2 Reveals the Largest Thermotogales Genome To Date.</title>
        <authorList>
            <person name="Zhaxybayeva O."/>
            <person name="Swithers K.S."/>
            <person name="Foght J."/>
            <person name="Green A.G."/>
            <person name="Bruce D."/>
            <person name="Detter C."/>
            <person name="Han S."/>
            <person name="Teshima H."/>
            <person name="Han J."/>
            <person name="Woyke T."/>
            <person name="Pitluck S."/>
            <person name="Nolan M."/>
            <person name="Ivanova N."/>
            <person name="Pati A."/>
            <person name="Land M.L."/>
            <person name="Dlutek M."/>
            <person name="Doolittle W.F."/>
            <person name="Noll K.M."/>
            <person name="Nesbo C.L."/>
        </authorList>
    </citation>
    <scope>NUCLEOTIDE SEQUENCE [LARGE SCALE GENOMIC DNA]</scope>
    <source>
        <strain evidence="2">mesG1.Ag.4.2</strain>
    </source>
</reference>
<evidence type="ECO:0000313" key="2">
    <source>
        <dbReference type="Proteomes" id="UP000002881"/>
    </source>
</evidence>
<proteinExistence type="predicted"/>
<dbReference type="AlphaFoldDB" id="I2F5R7"/>
<sequence>MSEKLEKEEKFLLDRTSHEKAIAAFKEEAERKTGIIQWYIMREENEEERVRLEIVPEKTGMRHVWTQTYKKRSSDSKDRIEREYSLDPTEVDLKNLETLPFVVKIRHYLEPKNKGIKEVILDEFLEKWKCDCQYLVEIEMNDGKEDRSIISEEASSWKFLKDLTGLTEEESKKYENKTLAKHHEESSAFKIIQYVENRLKPEQVVVALQGNSFFNKLGNLRNEYEREGFRKEKEYSVLRYKKKYNDDEELSCDLNEVLKNPCSYNDIRFLAAETDSIQHILNTGYSISDVEYIVFPDRPEGFSREDEPAIYGFLKALTENAFSKYGIDVHKRPMYYTGDNIESLSRAFTEIWKILDRIREEYPNKEILIDVTGGQKYPGIMASLYCIFNNLPFFYIFEGEVSLAKFPPVPASWDFGAIDEALAAFNSILIRNTTHSFERNHLKYSEYCSLPETFRNLYTASSNEDYLTSSLPLNVIESKYRKARGLPFGYGEDFLKLLDNDYSCTENYKNYLRKMIREVWSLQWIGDQIPETVEHSQRHSKRLMEFTVNLINTIGEENFLNGIPKQLRNEFYFVLAIAMNVHDLGHTKLTYELGDGRILPLDSLPCVVRDLHHELSYQMLEDDDRFRLFDDKQNSFDTDSCNKNTWDNIKTAVKLVTRYHREYMPITGKPGKLKDIVRMLSMEPEPLDKVVAASFADENWQKLTIMAARWLKFIDGTDVQSDRTVEPNYFKTRVLRTITEIEALAVELESNTEISPFIRNEVSDLVSEVGKLRASFEASEYKSMNRDLAISISNKASELEKNTLYPMIRKRIDECKGTITMPNWLKLLSKISFKAVQFPHFEKHNMVNYVYPRFFMEKSLFGNTDGTLRLSINIERESKNDMNSLIRIIDSVKKDIVKEFVRAGLNQFAIKTIKMEVTPLTEKILLTPLGTSPGVLYTLIKRLNPDRVIVITSQAGKDNIPEICMKAGFDIEKISTYLFNDPFTGFEEVQDIMRRMSSDFPVDIRSRITVNLAGGTSFLQYVTGEFAEVLESKMLDVTRVFAVDRRGIDAQKKEPYVVGDVVELPESKSWADKEE</sequence>
<dbReference type="RefSeq" id="WP_014731169.1">
    <property type="nucleotide sequence ID" value="NC_017934.1"/>
</dbReference>
<dbReference type="HOGENOM" id="CLU_286944_0_0_0"/>
<evidence type="ECO:0000313" key="1">
    <source>
        <dbReference type="EMBL" id="AFK07270.1"/>
    </source>
</evidence>
<protein>
    <recommendedName>
        <fullName evidence="3">CRISPR-associated protein, APE2256 family</fullName>
    </recommendedName>
</protein>
<organism evidence="1 2">
    <name type="scientific">Mesotoga prima MesG1.Ag.4.2</name>
    <dbReference type="NCBI Taxonomy" id="660470"/>
    <lineage>
        <taxon>Bacteria</taxon>
        <taxon>Thermotogati</taxon>
        <taxon>Thermotogota</taxon>
        <taxon>Thermotogae</taxon>
        <taxon>Kosmotogales</taxon>
        <taxon>Kosmotogaceae</taxon>
        <taxon>Mesotoga</taxon>
    </lineage>
</organism>
<name>I2F5R7_9BACT</name>
<keyword evidence="2" id="KW-1185">Reference proteome</keyword>
<dbReference type="GeneID" id="87107398"/>
<dbReference type="EMBL" id="CP003532">
    <property type="protein sequence ID" value="AFK07270.1"/>
    <property type="molecule type" value="Genomic_DNA"/>
</dbReference>
<dbReference type="KEGG" id="mpg:Theba_1606"/>
<evidence type="ECO:0008006" key="3">
    <source>
        <dbReference type="Google" id="ProtNLM"/>
    </source>
</evidence>
<dbReference type="STRING" id="660470.Theba_1606"/>
<dbReference type="Gene3D" id="3.40.50.10770">
    <property type="entry name" value="Hypothetical protein VC1899 like domain (Restriction endonuclease-like)"/>
    <property type="match status" value="1"/>
</dbReference>
<gene>
    <name evidence="1" type="ORF">Theba_1606</name>
</gene>
<dbReference type="eggNOG" id="COG1861">
    <property type="taxonomic scope" value="Bacteria"/>
</dbReference>
<accession>I2F5R7</accession>
<dbReference type="Proteomes" id="UP000002881">
    <property type="component" value="Chromosome"/>
</dbReference>